<reference evidence="1 2" key="1">
    <citation type="submission" date="2016-02" db="EMBL/GenBank/DDBJ databases">
        <title>Band-tailed pigeon sequencing and assembly.</title>
        <authorList>
            <person name="Soares A.E."/>
            <person name="Novak B.J."/>
            <person name="Rice E.S."/>
            <person name="O'Connell B."/>
            <person name="Chang D."/>
            <person name="Weber S."/>
            <person name="Shapiro B."/>
        </authorList>
    </citation>
    <scope>NUCLEOTIDE SEQUENCE [LARGE SCALE GENOMIC DNA]</scope>
    <source>
        <strain evidence="1">BTP2013</strain>
        <tissue evidence="1">Blood</tissue>
    </source>
</reference>
<dbReference type="AlphaFoldDB" id="A0A1V4JT37"/>
<dbReference type="EMBL" id="LSYS01006629">
    <property type="protein sequence ID" value="OPJ74877.1"/>
    <property type="molecule type" value="Genomic_DNA"/>
</dbReference>
<proteinExistence type="predicted"/>
<evidence type="ECO:0000313" key="2">
    <source>
        <dbReference type="Proteomes" id="UP000190648"/>
    </source>
</evidence>
<organism evidence="1 2">
    <name type="scientific">Patagioenas fasciata monilis</name>
    <dbReference type="NCBI Taxonomy" id="372326"/>
    <lineage>
        <taxon>Eukaryota</taxon>
        <taxon>Metazoa</taxon>
        <taxon>Chordata</taxon>
        <taxon>Craniata</taxon>
        <taxon>Vertebrata</taxon>
        <taxon>Euteleostomi</taxon>
        <taxon>Archelosauria</taxon>
        <taxon>Archosauria</taxon>
        <taxon>Dinosauria</taxon>
        <taxon>Saurischia</taxon>
        <taxon>Theropoda</taxon>
        <taxon>Coelurosauria</taxon>
        <taxon>Aves</taxon>
        <taxon>Neognathae</taxon>
        <taxon>Neoaves</taxon>
        <taxon>Columbimorphae</taxon>
        <taxon>Columbiformes</taxon>
        <taxon>Columbidae</taxon>
        <taxon>Patagioenas</taxon>
    </lineage>
</organism>
<dbReference type="Proteomes" id="UP000190648">
    <property type="component" value="Unassembled WGS sequence"/>
</dbReference>
<keyword evidence="2" id="KW-1185">Reference proteome</keyword>
<name>A0A1V4JT37_PATFA</name>
<evidence type="ECO:0000313" key="1">
    <source>
        <dbReference type="EMBL" id="OPJ74877.1"/>
    </source>
</evidence>
<gene>
    <name evidence="1" type="ORF">AV530_018386</name>
</gene>
<protein>
    <submittedName>
        <fullName evidence="1">Uncharacterized protein</fullName>
    </submittedName>
</protein>
<sequence length="106" mass="12003">MSTGMRYKSKLVNPEVPEVFLDAALDTLMMTPVLAAADDKEQIKRRKEWGFLCLELVEDDLSVTHDFCVDTYVVKIDYFVKYVVKNINRTVVGVLAKCARVTDVVA</sequence>
<accession>A0A1V4JT37</accession>
<comment type="caution">
    <text evidence="1">The sequence shown here is derived from an EMBL/GenBank/DDBJ whole genome shotgun (WGS) entry which is preliminary data.</text>
</comment>